<feature type="binding site" evidence="18">
    <location>
        <position position="29"/>
    </location>
    <ligand>
        <name>UDP-N-acetyl-alpha-D-glucosamine</name>
        <dbReference type="ChEBI" id="CHEBI:57705"/>
    </ligand>
</feature>
<comment type="pathway">
    <text evidence="18">Bacterial outer membrane biogenesis; LPS lipid A biosynthesis.</text>
</comment>
<dbReference type="PANTHER" id="PTHR43584:SF3">
    <property type="entry name" value="BIFUNCTIONAL PROTEIN GLMU"/>
    <property type="match status" value="1"/>
</dbReference>
<evidence type="ECO:0000256" key="1">
    <source>
        <dbReference type="ARBA" id="ARBA00004496"/>
    </source>
</evidence>
<feature type="binding site" evidence="18">
    <location>
        <position position="371"/>
    </location>
    <ligand>
        <name>acetyl-CoA</name>
        <dbReference type="ChEBI" id="CHEBI:57288"/>
    </ligand>
</feature>
<evidence type="ECO:0000256" key="16">
    <source>
        <dbReference type="ARBA" id="ARBA00048493"/>
    </source>
</evidence>
<comment type="pathway">
    <text evidence="18">Nucleotide-sugar biosynthesis; UDP-N-acetyl-alpha-D-glucosamine biosynthesis; UDP-N-acetyl-alpha-D-glucosamine from N-acetyl-alpha-D-glucosamine 1-phosphate: step 1/1.</text>
</comment>
<feature type="binding site" evidence="18">
    <location>
        <position position="342"/>
    </location>
    <ligand>
        <name>UDP-N-acetyl-alpha-D-glucosamine</name>
        <dbReference type="ChEBI" id="CHEBI:57705"/>
    </ligand>
</feature>
<organism evidence="20 21">
    <name type="scientific">Sphingobium subterraneum</name>
    <dbReference type="NCBI Taxonomy" id="627688"/>
    <lineage>
        <taxon>Bacteria</taxon>
        <taxon>Pseudomonadati</taxon>
        <taxon>Pseudomonadota</taxon>
        <taxon>Alphaproteobacteria</taxon>
        <taxon>Sphingomonadales</taxon>
        <taxon>Sphingomonadaceae</taxon>
        <taxon>Sphingobium</taxon>
    </lineage>
</organism>
<evidence type="ECO:0000256" key="8">
    <source>
        <dbReference type="ARBA" id="ARBA00022737"/>
    </source>
</evidence>
<feature type="binding site" evidence="18">
    <location>
        <position position="357"/>
    </location>
    <ligand>
        <name>UDP-N-acetyl-alpha-D-glucosamine</name>
        <dbReference type="ChEBI" id="CHEBI:57705"/>
    </ligand>
</feature>
<feature type="binding site" evidence="18">
    <location>
        <position position="110"/>
    </location>
    <ligand>
        <name>Mg(2+)</name>
        <dbReference type="ChEBI" id="CHEBI:18420"/>
    </ligand>
</feature>
<evidence type="ECO:0000259" key="19">
    <source>
        <dbReference type="Pfam" id="PF12804"/>
    </source>
</evidence>
<dbReference type="NCBIfam" id="TIGR01173">
    <property type="entry name" value="glmU"/>
    <property type="match status" value="1"/>
</dbReference>
<dbReference type="PANTHER" id="PTHR43584">
    <property type="entry name" value="NUCLEOTIDYL TRANSFERASE"/>
    <property type="match status" value="1"/>
</dbReference>
<keyword evidence="21" id="KW-1185">Reference proteome</keyword>
<dbReference type="GO" id="GO:0003977">
    <property type="term" value="F:UDP-N-acetylglucosamine diphosphorylase activity"/>
    <property type="evidence" value="ECO:0007669"/>
    <property type="project" value="UniProtKB-UniRule"/>
</dbReference>
<dbReference type="CDD" id="cd02540">
    <property type="entry name" value="GT2_GlmU_N_bac"/>
    <property type="match status" value="1"/>
</dbReference>
<dbReference type="GO" id="GO:0000287">
    <property type="term" value="F:magnesium ion binding"/>
    <property type="evidence" value="ECO:0007669"/>
    <property type="project" value="UniProtKB-UniRule"/>
</dbReference>
<comment type="similarity">
    <text evidence="2 18">In the C-terminal section; belongs to the transferase hexapeptide repeat family.</text>
</comment>
<dbReference type="GO" id="GO:0009252">
    <property type="term" value="P:peptidoglycan biosynthetic process"/>
    <property type="evidence" value="ECO:0007669"/>
    <property type="project" value="UniProtKB-UniRule"/>
</dbReference>
<dbReference type="SUPFAM" id="SSF51161">
    <property type="entry name" value="Trimeric LpxA-like enzymes"/>
    <property type="match status" value="1"/>
</dbReference>
<comment type="catalytic activity">
    <reaction evidence="15 18">
        <text>alpha-D-glucosamine 1-phosphate + acetyl-CoA = N-acetyl-alpha-D-glucosamine 1-phosphate + CoA + H(+)</text>
        <dbReference type="Rhea" id="RHEA:13725"/>
        <dbReference type="ChEBI" id="CHEBI:15378"/>
        <dbReference type="ChEBI" id="CHEBI:57287"/>
        <dbReference type="ChEBI" id="CHEBI:57288"/>
        <dbReference type="ChEBI" id="CHEBI:57776"/>
        <dbReference type="ChEBI" id="CHEBI:58516"/>
        <dbReference type="EC" id="2.3.1.157"/>
    </reaction>
</comment>
<evidence type="ECO:0000256" key="2">
    <source>
        <dbReference type="ARBA" id="ARBA00007707"/>
    </source>
</evidence>
<protein>
    <recommendedName>
        <fullName evidence="18">Bifunctional protein GlmU</fullName>
    </recommendedName>
    <domain>
        <recommendedName>
            <fullName evidence="18">UDP-N-acetylglucosamine pyrophosphorylase</fullName>
            <ecNumber evidence="18">2.7.7.23</ecNumber>
        </recommendedName>
        <alternativeName>
            <fullName evidence="18">N-acetylglucosamine-1-phosphate uridyltransferase</fullName>
        </alternativeName>
    </domain>
    <domain>
        <recommendedName>
            <fullName evidence="18">Glucosamine-1-phosphate N-acetyltransferase</fullName>
            <ecNumber evidence="18">2.3.1.157</ecNumber>
        </recommendedName>
    </domain>
</protein>
<dbReference type="InterPro" id="IPR001451">
    <property type="entry name" value="Hexapep"/>
</dbReference>
<dbReference type="GO" id="GO:0019134">
    <property type="term" value="F:glucosamine-1-phosphate N-acetyltransferase activity"/>
    <property type="evidence" value="ECO:0007669"/>
    <property type="project" value="UniProtKB-UniRule"/>
</dbReference>
<evidence type="ECO:0000256" key="15">
    <source>
        <dbReference type="ARBA" id="ARBA00048247"/>
    </source>
</evidence>
<dbReference type="Gene3D" id="2.160.10.10">
    <property type="entry name" value="Hexapeptide repeat proteins"/>
    <property type="match status" value="1"/>
</dbReference>
<dbReference type="SUPFAM" id="SSF53448">
    <property type="entry name" value="Nucleotide-diphospho-sugar transferases"/>
    <property type="match status" value="1"/>
</dbReference>
<dbReference type="PROSITE" id="PS00101">
    <property type="entry name" value="HEXAPEP_TRANSFERASES"/>
    <property type="match status" value="1"/>
</dbReference>
<evidence type="ECO:0000256" key="9">
    <source>
        <dbReference type="ARBA" id="ARBA00022842"/>
    </source>
</evidence>
<dbReference type="CDD" id="cd03353">
    <property type="entry name" value="LbH_GlmU_C"/>
    <property type="match status" value="1"/>
</dbReference>
<evidence type="ECO:0000256" key="17">
    <source>
        <dbReference type="ARBA" id="ARBA00049628"/>
    </source>
</evidence>
<dbReference type="RefSeq" id="WP_425506208.1">
    <property type="nucleotide sequence ID" value="NZ_JACIJP010000001.1"/>
</dbReference>
<accession>A0A841IW11</accession>
<feature type="region of interest" description="Linker" evidence="18">
    <location>
        <begin position="238"/>
        <end position="258"/>
    </location>
</feature>
<evidence type="ECO:0000313" key="20">
    <source>
        <dbReference type="EMBL" id="MBB6122352.1"/>
    </source>
</evidence>
<feature type="binding site" evidence="18">
    <location>
        <position position="163"/>
    </location>
    <ligand>
        <name>UDP-N-acetyl-alpha-D-glucosamine</name>
        <dbReference type="ChEBI" id="CHEBI:57705"/>
    </ligand>
</feature>
<dbReference type="AlphaFoldDB" id="A0A841IW11"/>
<evidence type="ECO:0000256" key="12">
    <source>
        <dbReference type="ARBA" id="ARBA00023268"/>
    </source>
</evidence>
<reference evidence="20 21" key="1">
    <citation type="submission" date="2020-08" db="EMBL/GenBank/DDBJ databases">
        <title>Genomic Encyclopedia of Type Strains, Phase IV (KMG-IV): sequencing the most valuable type-strain genomes for metagenomic binning, comparative biology and taxonomic classification.</title>
        <authorList>
            <person name="Goeker M."/>
        </authorList>
    </citation>
    <scope>NUCLEOTIDE SEQUENCE [LARGE SCALE GENOMIC DNA]</scope>
    <source>
        <strain evidence="20 21">DSM 102255</strain>
    </source>
</reference>
<dbReference type="Gene3D" id="3.90.550.10">
    <property type="entry name" value="Spore Coat Polysaccharide Biosynthesis Protein SpsA, Chain A"/>
    <property type="match status" value="1"/>
</dbReference>
<evidence type="ECO:0000256" key="6">
    <source>
        <dbReference type="ARBA" id="ARBA00022695"/>
    </source>
</evidence>
<feature type="binding site" evidence="18">
    <location>
        <position position="368"/>
    </location>
    <ligand>
        <name>UDP-N-acetyl-alpha-D-glucosamine</name>
        <dbReference type="ChEBI" id="CHEBI:57705"/>
    </ligand>
</feature>
<dbReference type="UniPathway" id="UPA00113">
    <property type="reaction ID" value="UER00532"/>
</dbReference>
<evidence type="ECO:0000256" key="5">
    <source>
        <dbReference type="ARBA" id="ARBA00022679"/>
    </source>
</evidence>
<dbReference type="Pfam" id="PF12804">
    <property type="entry name" value="NTP_transf_3"/>
    <property type="match status" value="1"/>
</dbReference>
<feature type="binding site" evidence="18">
    <location>
        <position position="235"/>
    </location>
    <ligand>
        <name>Mg(2+)</name>
        <dbReference type="ChEBI" id="CHEBI:18420"/>
    </ligand>
</feature>
<feature type="domain" description="MobA-like NTP transferase" evidence="19">
    <location>
        <begin position="13"/>
        <end position="136"/>
    </location>
</feature>
<comment type="similarity">
    <text evidence="3 18">In the N-terminal section; belongs to the N-acetylglucosamine-1-phosphate uridyltransferase family.</text>
</comment>
<comment type="subcellular location">
    <subcellularLocation>
        <location evidence="1 18">Cytoplasm</location>
    </subcellularLocation>
</comment>
<evidence type="ECO:0000256" key="4">
    <source>
        <dbReference type="ARBA" id="ARBA00022490"/>
    </source>
</evidence>
<keyword evidence="13 18" id="KW-0012">Acyltransferase</keyword>
<dbReference type="InterPro" id="IPR050065">
    <property type="entry name" value="GlmU-like"/>
</dbReference>
<dbReference type="GO" id="GO:0008360">
    <property type="term" value="P:regulation of cell shape"/>
    <property type="evidence" value="ECO:0007669"/>
    <property type="project" value="UniProtKB-KW"/>
</dbReference>
<evidence type="ECO:0000256" key="3">
    <source>
        <dbReference type="ARBA" id="ARBA00007947"/>
    </source>
</evidence>
<dbReference type="Pfam" id="PF00132">
    <property type="entry name" value="Hexapep"/>
    <property type="match status" value="2"/>
</dbReference>
<sequence length="455" mass="47254">MTAATTRPPLAIIILAAGQGTRMKSSLHKVLHPIAGRPMVLHLLAAAQALAPERQVVVVGAGREQLEAALAPHGVGTALQAEQLGTGHAVAQARGALDGFSGDVLILYGDVPLVRAETMRAMLDRLNADDAPATVVLGFRPADPGAYGRIIADEAGVIGKMVEYKDASAEERAVTLCNSGLMAVRSEDLFALLERVGNDNAAGEYYLPDIVLLAAADGRKSAVIETGAAEVAGVNSRIELAQVEAAWQAQRRIAVMADGVTLIAPETVFFSHDTQLGRDVVVEPHVVFGPGVVVEDNVTIHSFSHIEGATIHTRAEIGPYARLRPGADIGVKAKVGNFVEIKKASLGEGAKANHLSYIGDAIVGANANIGAGTITCNYDGFFKYRTDIGAGAFIGSNSALVAPVTIGAGAIVGAGSVVTRDVGADALALVRPEQSEKTGWAKRFRDAMTAKKAGK</sequence>
<feature type="binding site" evidence="18">
    <location>
        <begin position="108"/>
        <end position="110"/>
    </location>
    <ligand>
        <name>UDP-N-acetyl-alpha-D-glucosamine</name>
        <dbReference type="ChEBI" id="CHEBI:57705"/>
    </ligand>
</feature>
<feature type="region of interest" description="Pyrophosphorylase" evidence="18">
    <location>
        <begin position="1"/>
        <end position="237"/>
    </location>
</feature>
<dbReference type="GO" id="GO:0000902">
    <property type="term" value="P:cell morphogenesis"/>
    <property type="evidence" value="ECO:0007669"/>
    <property type="project" value="UniProtKB-UniRule"/>
</dbReference>
<keyword evidence="10 18" id="KW-0133">Cell shape</keyword>
<keyword evidence="9 18" id="KW-0460">Magnesium</keyword>
<gene>
    <name evidence="18" type="primary">glmU</name>
    <name evidence="20" type="ORF">FHS92_000059</name>
</gene>
<feature type="binding site" evidence="18">
    <location>
        <position position="80"/>
    </location>
    <ligand>
        <name>UDP-N-acetyl-alpha-D-glucosamine</name>
        <dbReference type="ChEBI" id="CHEBI:57705"/>
    </ligand>
</feature>
<dbReference type="GO" id="GO:0009245">
    <property type="term" value="P:lipid A biosynthetic process"/>
    <property type="evidence" value="ECO:0007669"/>
    <property type="project" value="UniProtKB-UniRule"/>
</dbReference>
<evidence type="ECO:0000313" key="21">
    <source>
        <dbReference type="Proteomes" id="UP000552700"/>
    </source>
</evidence>
<feature type="binding site" evidence="18">
    <location>
        <begin position="377"/>
        <end position="378"/>
    </location>
    <ligand>
        <name>acetyl-CoA</name>
        <dbReference type="ChEBI" id="CHEBI:57288"/>
    </ligand>
</feature>
<dbReference type="GO" id="GO:0016020">
    <property type="term" value="C:membrane"/>
    <property type="evidence" value="ECO:0007669"/>
    <property type="project" value="GOC"/>
</dbReference>
<dbReference type="InterPro" id="IPR029044">
    <property type="entry name" value="Nucleotide-diphossugar_trans"/>
</dbReference>
<comment type="pathway">
    <text evidence="18">Nucleotide-sugar biosynthesis; UDP-N-acetyl-alpha-D-glucosamine biosynthesis; N-acetyl-alpha-D-glucosamine 1-phosphate from alpha-D-glucosamine 6-phosphate (route II): step 2/2.</text>
</comment>
<feature type="binding site" evidence="18">
    <location>
        <position position="324"/>
    </location>
    <ligand>
        <name>UDP-N-acetyl-alpha-D-glucosamine</name>
        <dbReference type="ChEBI" id="CHEBI:57705"/>
    </ligand>
</feature>
<evidence type="ECO:0000256" key="18">
    <source>
        <dbReference type="HAMAP-Rule" id="MF_01631"/>
    </source>
</evidence>
<evidence type="ECO:0000256" key="13">
    <source>
        <dbReference type="ARBA" id="ARBA00023315"/>
    </source>
</evidence>
<feature type="active site" description="Proton acceptor" evidence="18">
    <location>
        <position position="354"/>
    </location>
</feature>
<feature type="binding site" evidence="18">
    <location>
        <begin position="85"/>
        <end position="86"/>
    </location>
    <ligand>
        <name>UDP-N-acetyl-alpha-D-glucosamine</name>
        <dbReference type="ChEBI" id="CHEBI:57705"/>
    </ligand>
</feature>
<dbReference type="InterPro" id="IPR025877">
    <property type="entry name" value="MobA-like_NTP_Trfase"/>
</dbReference>
<feature type="region of interest" description="N-acetyltransferase" evidence="18">
    <location>
        <begin position="259"/>
        <end position="455"/>
    </location>
</feature>
<keyword evidence="14 18" id="KW-0961">Cell wall biogenesis/degradation</keyword>
<comment type="subunit">
    <text evidence="18">Homotrimer.</text>
</comment>
<proteinExistence type="inferred from homology"/>
<dbReference type="EC" id="2.3.1.157" evidence="18"/>
<comment type="function">
    <text evidence="17 18">Catalyzes the last two sequential reactions in the de novo biosynthetic pathway for UDP-N-acetylglucosamine (UDP-GlcNAc). The C-terminal domain catalyzes the transfer of acetyl group from acetyl coenzyme A to glucosamine-1-phosphate (GlcN-1-P) to produce N-acetylglucosamine-1-phosphate (GlcNAc-1-P), which is converted into UDP-GlcNAc by the transfer of uridine 5-monophosphate (from uridine 5-triphosphate), a reaction catalyzed by the N-terminal domain.</text>
</comment>
<comment type="caution">
    <text evidence="20">The sequence shown here is derived from an EMBL/GenBank/DDBJ whole genome shotgun (WGS) entry which is preliminary data.</text>
</comment>
<dbReference type="EMBL" id="JACIJP010000001">
    <property type="protein sequence ID" value="MBB6122352.1"/>
    <property type="molecule type" value="Genomic_DNA"/>
</dbReference>
<feature type="binding site" evidence="18">
    <location>
        <position position="431"/>
    </location>
    <ligand>
        <name>acetyl-CoA</name>
        <dbReference type="ChEBI" id="CHEBI:57288"/>
    </ligand>
</feature>
<dbReference type="InterPro" id="IPR018357">
    <property type="entry name" value="Hexapep_transf_CS"/>
</dbReference>
<comment type="cofactor">
    <cofactor evidence="18">
        <name>Mg(2+)</name>
        <dbReference type="ChEBI" id="CHEBI:18420"/>
    </cofactor>
    <text evidence="18">Binds 1 Mg(2+) ion per subunit.</text>
</comment>
<evidence type="ECO:0000256" key="7">
    <source>
        <dbReference type="ARBA" id="ARBA00022723"/>
    </source>
</evidence>
<dbReference type="UniPathway" id="UPA00973"/>
<comment type="catalytic activity">
    <reaction evidence="16 18">
        <text>N-acetyl-alpha-D-glucosamine 1-phosphate + UTP + H(+) = UDP-N-acetyl-alpha-D-glucosamine + diphosphate</text>
        <dbReference type="Rhea" id="RHEA:13509"/>
        <dbReference type="ChEBI" id="CHEBI:15378"/>
        <dbReference type="ChEBI" id="CHEBI:33019"/>
        <dbReference type="ChEBI" id="CHEBI:46398"/>
        <dbReference type="ChEBI" id="CHEBI:57705"/>
        <dbReference type="ChEBI" id="CHEBI:57776"/>
        <dbReference type="EC" id="2.7.7.23"/>
    </reaction>
</comment>
<keyword evidence="11 18" id="KW-0573">Peptidoglycan synthesis</keyword>
<feature type="binding site" evidence="18">
    <location>
        <position position="414"/>
    </location>
    <ligand>
        <name>acetyl-CoA</name>
        <dbReference type="ChEBI" id="CHEBI:57288"/>
    </ligand>
</feature>
<dbReference type="Proteomes" id="UP000552700">
    <property type="component" value="Unassembled WGS sequence"/>
</dbReference>
<dbReference type="InterPro" id="IPR038009">
    <property type="entry name" value="GlmU_C_LbH"/>
</dbReference>
<dbReference type="HAMAP" id="MF_01631">
    <property type="entry name" value="GlmU"/>
    <property type="match status" value="1"/>
</dbReference>
<feature type="binding site" evidence="18">
    <location>
        <position position="148"/>
    </location>
    <ligand>
        <name>UDP-N-acetyl-alpha-D-glucosamine</name>
        <dbReference type="ChEBI" id="CHEBI:57705"/>
    </ligand>
</feature>
<dbReference type="EC" id="2.7.7.23" evidence="18"/>
<keyword evidence="12 18" id="KW-0511">Multifunctional enzyme</keyword>
<keyword evidence="4 18" id="KW-0963">Cytoplasm</keyword>
<evidence type="ECO:0000256" key="10">
    <source>
        <dbReference type="ARBA" id="ARBA00022960"/>
    </source>
</evidence>
<feature type="binding site" evidence="18">
    <location>
        <begin position="15"/>
        <end position="18"/>
    </location>
    <ligand>
        <name>UDP-N-acetyl-alpha-D-glucosamine</name>
        <dbReference type="ChEBI" id="CHEBI:57705"/>
    </ligand>
</feature>
<dbReference type="InterPro" id="IPR011004">
    <property type="entry name" value="Trimer_LpxA-like_sf"/>
</dbReference>
<keyword evidence="6 18" id="KW-0548">Nucleotidyltransferase</keyword>
<keyword evidence="7 18" id="KW-0479">Metal-binding</keyword>
<evidence type="ECO:0000256" key="14">
    <source>
        <dbReference type="ARBA" id="ARBA00023316"/>
    </source>
</evidence>
<feature type="binding site" evidence="18">
    <location>
        <position position="178"/>
    </location>
    <ligand>
        <name>UDP-N-acetyl-alpha-D-glucosamine</name>
        <dbReference type="ChEBI" id="CHEBI:57705"/>
    </ligand>
</feature>
<feature type="binding site" evidence="18">
    <location>
        <position position="235"/>
    </location>
    <ligand>
        <name>UDP-N-acetyl-alpha-D-glucosamine</name>
        <dbReference type="ChEBI" id="CHEBI:57705"/>
    </ligand>
</feature>
<evidence type="ECO:0000256" key="11">
    <source>
        <dbReference type="ARBA" id="ARBA00022984"/>
    </source>
</evidence>
<dbReference type="InterPro" id="IPR005882">
    <property type="entry name" value="Bifunctional_GlmU"/>
</dbReference>
<dbReference type="NCBIfam" id="NF010933">
    <property type="entry name" value="PRK14353.1"/>
    <property type="match status" value="1"/>
</dbReference>
<dbReference type="GO" id="GO:0071555">
    <property type="term" value="P:cell wall organization"/>
    <property type="evidence" value="ECO:0007669"/>
    <property type="project" value="UniProtKB-KW"/>
</dbReference>
<feature type="binding site" evidence="18">
    <location>
        <position position="396"/>
    </location>
    <ligand>
        <name>acetyl-CoA</name>
        <dbReference type="ChEBI" id="CHEBI:57288"/>
    </ligand>
</feature>
<keyword evidence="5 18" id="KW-0808">Transferase</keyword>
<dbReference type="GO" id="GO:0006048">
    <property type="term" value="P:UDP-N-acetylglucosamine biosynthetic process"/>
    <property type="evidence" value="ECO:0007669"/>
    <property type="project" value="UniProtKB-UniPathway"/>
</dbReference>
<keyword evidence="8 18" id="KW-0677">Repeat</keyword>
<dbReference type="GO" id="GO:0005737">
    <property type="term" value="C:cytoplasm"/>
    <property type="evidence" value="ECO:0007669"/>
    <property type="project" value="UniProtKB-SubCell"/>
</dbReference>
<name>A0A841IW11_9SPHN</name>